<evidence type="ECO:0000256" key="1">
    <source>
        <dbReference type="ARBA" id="ARBA00022472"/>
    </source>
</evidence>
<evidence type="ECO:0000256" key="7">
    <source>
        <dbReference type="RuleBase" id="RU000538"/>
    </source>
</evidence>
<gene>
    <name evidence="5 10" type="primary">nusG</name>
    <name evidence="12" type="ORF">HSCHL_2653</name>
    <name evidence="10" type="ORF">KM312_10985</name>
    <name evidence="11" type="ORF">SA87_07710</name>
</gene>
<dbReference type="STRING" id="1484.SA87_07710"/>
<dbReference type="InterPro" id="IPR043425">
    <property type="entry name" value="NusG-like"/>
</dbReference>
<evidence type="ECO:0000313" key="12">
    <source>
        <dbReference type="EMBL" id="PTQ52874.1"/>
    </source>
</evidence>
<dbReference type="CDD" id="cd09891">
    <property type="entry name" value="NGN_Bact_1"/>
    <property type="match status" value="1"/>
</dbReference>
<dbReference type="Gene3D" id="2.30.30.30">
    <property type="match status" value="1"/>
</dbReference>
<dbReference type="CDD" id="cd06091">
    <property type="entry name" value="KOW_NusG"/>
    <property type="match status" value="1"/>
</dbReference>
<dbReference type="PANTHER" id="PTHR30265:SF2">
    <property type="entry name" value="TRANSCRIPTION TERMINATION_ANTITERMINATION PROTEIN NUSG"/>
    <property type="match status" value="1"/>
</dbReference>
<keyword evidence="1 5" id="KW-0806">Transcription termination</keyword>
<reference evidence="12 14" key="2">
    <citation type="submission" date="2017-08" db="EMBL/GenBank/DDBJ databases">
        <title>Burning lignite coal seam in the remote Altai Mountains harbors a hydrogen-driven thermophilic microbial community.</title>
        <authorList>
            <person name="Kadnikov V.V."/>
            <person name="Mardanov A.V."/>
            <person name="Ivasenko D."/>
            <person name="Beletsky A.V."/>
            <person name="Karnachuk O.V."/>
            <person name="Ravin N.V."/>
        </authorList>
    </citation>
    <scope>NUCLEOTIDE SEQUENCE [LARGE SCALE GENOMIC DNA]</scope>
    <source>
        <strain evidence="12">AL33</strain>
    </source>
</reference>
<dbReference type="FunFam" id="3.30.70.940:FF:000002">
    <property type="entry name" value="Transcription termination/antitermination protein NusG"/>
    <property type="match status" value="1"/>
</dbReference>
<dbReference type="GO" id="GO:0006354">
    <property type="term" value="P:DNA-templated transcription elongation"/>
    <property type="evidence" value="ECO:0007669"/>
    <property type="project" value="UniProtKB-UniRule"/>
</dbReference>
<dbReference type="Proteomes" id="UP000748108">
    <property type="component" value="Unassembled WGS sequence"/>
</dbReference>
<dbReference type="EMBL" id="JXBB01000013">
    <property type="protein sequence ID" value="OAR04552.1"/>
    <property type="molecule type" value="Genomic_DNA"/>
</dbReference>
<dbReference type="PANTHER" id="PTHR30265">
    <property type="entry name" value="RHO-INTERACTING TRANSCRIPTION TERMINATION FACTOR NUSG"/>
    <property type="match status" value="1"/>
</dbReference>
<evidence type="ECO:0000313" key="13">
    <source>
        <dbReference type="Proteomes" id="UP000243024"/>
    </source>
</evidence>
<keyword evidence="4 5" id="KW-0804">Transcription</keyword>
<dbReference type="GO" id="GO:0006353">
    <property type="term" value="P:DNA-templated transcription termination"/>
    <property type="evidence" value="ECO:0007669"/>
    <property type="project" value="UniProtKB-UniRule"/>
</dbReference>
<feature type="domain" description="NusG-like N-terminal" evidence="8">
    <location>
        <begin position="4"/>
        <end position="115"/>
    </location>
</feature>
<dbReference type="Proteomes" id="UP000244180">
    <property type="component" value="Unassembled WGS sequence"/>
</dbReference>
<dbReference type="SUPFAM" id="SSF82679">
    <property type="entry name" value="N-utilization substance G protein NusG, N-terminal domain"/>
    <property type="match status" value="1"/>
</dbReference>
<dbReference type="Pfam" id="PF02357">
    <property type="entry name" value="NusG"/>
    <property type="match status" value="1"/>
</dbReference>
<dbReference type="InterPro" id="IPR010216">
    <property type="entry name" value="Transcrpt_antiterm_NusG_myco"/>
</dbReference>
<dbReference type="Proteomes" id="UP000243024">
    <property type="component" value="Unassembled WGS sequence"/>
</dbReference>
<dbReference type="SUPFAM" id="SSF50104">
    <property type="entry name" value="Translation proteins SH3-like domain"/>
    <property type="match status" value="1"/>
</dbReference>
<dbReference type="SMART" id="SM00738">
    <property type="entry name" value="NGN"/>
    <property type="match status" value="1"/>
</dbReference>
<dbReference type="InterPro" id="IPR014722">
    <property type="entry name" value="Rib_uL2_dom2"/>
</dbReference>
<dbReference type="InterPro" id="IPR006645">
    <property type="entry name" value="NGN-like_dom"/>
</dbReference>
<evidence type="ECO:0000313" key="14">
    <source>
        <dbReference type="Proteomes" id="UP000244180"/>
    </source>
</evidence>
<name>A0A132N789_HYDSH</name>
<organism evidence="11 13">
    <name type="scientific">Hydrogenibacillus schlegelii</name>
    <name type="common">Bacillus schlegelii</name>
    <dbReference type="NCBI Taxonomy" id="1484"/>
    <lineage>
        <taxon>Bacteria</taxon>
        <taxon>Bacillati</taxon>
        <taxon>Bacillota</taxon>
        <taxon>Bacilli</taxon>
        <taxon>Bacillales</taxon>
        <taxon>Bacillales Family X. Incertae Sedis</taxon>
        <taxon>Hydrogenibacillus</taxon>
    </lineage>
</organism>
<dbReference type="PRINTS" id="PR00338">
    <property type="entry name" value="NUSGTNSCPFCT"/>
</dbReference>
<reference evidence="11 13" key="1">
    <citation type="submission" date="2015-09" db="EMBL/GenBank/DDBJ databases">
        <title>Draft genome sequence of Hydrogenibacillus schlegelii DSM 2000.</title>
        <authorList>
            <person name="Hemp J."/>
        </authorList>
    </citation>
    <scope>NUCLEOTIDE SEQUENCE [LARGE SCALE GENOMIC DNA]</scope>
    <source>
        <strain evidence="11 13">MA 48</strain>
    </source>
</reference>
<dbReference type="NCBIfam" id="TIGR01956">
    <property type="entry name" value="NusG_myco"/>
    <property type="match status" value="1"/>
</dbReference>
<dbReference type="InterPro" id="IPR008991">
    <property type="entry name" value="Translation_prot_SH3-like_sf"/>
</dbReference>
<evidence type="ECO:0000256" key="3">
    <source>
        <dbReference type="ARBA" id="ARBA00023015"/>
    </source>
</evidence>
<reference evidence="10" key="3">
    <citation type="journal article" date="2021" name="Microbiology">
        <title>Metagenomic Analysis of the Microbial Community in the Underground Coal Fire Area (Kemerovo Region, Russia) Revealed Predominance of Thermophilic Members of the Phyla Deinococcus-thermus, Aquificae, and Firmicutes.</title>
        <authorList>
            <person name="Kadnikov V."/>
            <person name="Mardanov A.V."/>
            <person name="Beletsky A.V."/>
            <person name="Karnachuk O.V."/>
            <person name="Ravin N.V."/>
        </authorList>
    </citation>
    <scope>NUCLEOTIDE SEQUENCE</scope>
    <source>
        <strain evidence="10">RBS10-49</strain>
    </source>
</reference>
<evidence type="ECO:0000256" key="2">
    <source>
        <dbReference type="ARBA" id="ARBA00022814"/>
    </source>
</evidence>
<evidence type="ECO:0000256" key="4">
    <source>
        <dbReference type="ARBA" id="ARBA00023163"/>
    </source>
</evidence>
<dbReference type="SMART" id="SM00739">
    <property type="entry name" value="KOW"/>
    <property type="match status" value="1"/>
</dbReference>
<dbReference type="EMBL" id="JAHHQF010000078">
    <property type="protein sequence ID" value="MBT9283144.1"/>
    <property type="molecule type" value="Genomic_DNA"/>
</dbReference>
<comment type="function">
    <text evidence="5 7">Participates in transcription elongation, termination and antitermination.</text>
</comment>
<dbReference type="InterPro" id="IPR005824">
    <property type="entry name" value="KOW"/>
</dbReference>
<dbReference type="Gene3D" id="3.30.70.940">
    <property type="entry name" value="NusG, N-terminal domain"/>
    <property type="match status" value="1"/>
</dbReference>
<keyword evidence="2 5" id="KW-0889">Transcription antitermination</keyword>
<keyword evidence="3 5" id="KW-0805">Transcription regulation</keyword>
<evidence type="ECO:0000313" key="11">
    <source>
        <dbReference type="EMBL" id="OAR04552.1"/>
    </source>
</evidence>
<dbReference type="RefSeq" id="WP_066200404.1">
    <property type="nucleotide sequence ID" value="NZ_CBCSAS010000021.1"/>
</dbReference>
<dbReference type="NCBIfam" id="TIGR00922">
    <property type="entry name" value="nusG"/>
    <property type="match status" value="1"/>
</dbReference>
<dbReference type="Pfam" id="PF00467">
    <property type="entry name" value="KOW"/>
    <property type="match status" value="1"/>
</dbReference>
<keyword evidence="13" id="KW-1185">Reference proteome</keyword>
<dbReference type="InterPro" id="IPR047050">
    <property type="entry name" value="NGN"/>
</dbReference>
<accession>A0A132N789</accession>
<dbReference type="GO" id="GO:0031564">
    <property type="term" value="P:transcription antitermination"/>
    <property type="evidence" value="ECO:0007669"/>
    <property type="project" value="UniProtKB-UniRule"/>
</dbReference>
<dbReference type="HAMAP" id="MF_00948">
    <property type="entry name" value="NusG"/>
    <property type="match status" value="1"/>
</dbReference>
<evidence type="ECO:0000256" key="6">
    <source>
        <dbReference type="NCBIfam" id="TIGR01956"/>
    </source>
</evidence>
<dbReference type="OrthoDB" id="9809075at2"/>
<dbReference type="InterPro" id="IPR036735">
    <property type="entry name" value="NGN_dom_sf"/>
</dbReference>
<evidence type="ECO:0000259" key="8">
    <source>
        <dbReference type="SMART" id="SM00738"/>
    </source>
</evidence>
<evidence type="ECO:0000313" key="10">
    <source>
        <dbReference type="EMBL" id="MBT9283144.1"/>
    </source>
</evidence>
<comment type="caution">
    <text evidence="11">The sequence shown here is derived from an EMBL/GenBank/DDBJ whole genome shotgun (WGS) entry which is preliminary data.</text>
</comment>
<dbReference type="GO" id="GO:0032784">
    <property type="term" value="P:regulation of DNA-templated transcription elongation"/>
    <property type="evidence" value="ECO:0007669"/>
    <property type="project" value="InterPro"/>
</dbReference>
<sequence>MSPEKRWYVVHTYSGYEKKVEANLKKRIESMGMEDQIFRIVVPVEETEEIKDGRAKTVQRKIFPGYVLVEMIMTDESWSIVRNTPGVTGFVGSMGPGTKPIPLEPEEAERILRAMGMAEERRPRVDLAVGERVRIREGPFADVTGRIEAVDVERGKVVVSALLFGRETPIECEATQVERV</sequence>
<evidence type="ECO:0000259" key="9">
    <source>
        <dbReference type="SMART" id="SM00739"/>
    </source>
</evidence>
<proteinExistence type="inferred from homology"/>
<dbReference type="AlphaFoldDB" id="A0A132N789"/>
<dbReference type="EMBL" id="PEBV01000021">
    <property type="protein sequence ID" value="PTQ52874.1"/>
    <property type="molecule type" value="Genomic_DNA"/>
</dbReference>
<comment type="similarity">
    <text evidence="5 7">Belongs to the NusG family.</text>
</comment>
<dbReference type="GO" id="GO:0005829">
    <property type="term" value="C:cytosol"/>
    <property type="evidence" value="ECO:0007669"/>
    <property type="project" value="TreeGrafter"/>
</dbReference>
<dbReference type="InterPro" id="IPR001062">
    <property type="entry name" value="Transcrpt_antiterm_NusG"/>
</dbReference>
<protein>
    <recommendedName>
        <fullName evidence="5 6">Transcription termination/antitermination protein NusG</fullName>
    </recommendedName>
</protein>
<evidence type="ECO:0000256" key="5">
    <source>
        <dbReference type="HAMAP-Rule" id="MF_00948"/>
    </source>
</evidence>
<feature type="domain" description="KOW" evidence="9">
    <location>
        <begin position="126"/>
        <end position="153"/>
    </location>
</feature>